<proteinExistence type="predicted"/>
<accession>A0A412Z498</accession>
<evidence type="ECO:0000313" key="1">
    <source>
        <dbReference type="EMBL" id="RGV74802.1"/>
    </source>
</evidence>
<name>A0A412Z498_9FIRM</name>
<sequence length="102" mass="11728">MMRTLIKTIQVKDGYIQIDLSNTEIFNDWATSIQKAGYRALAEKNDNDMIDTSEFCKELADKFNTVFGKGACLKTFGVEVPNFKQYEEFVINFTGLVNQWVK</sequence>
<evidence type="ECO:0000313" key="2">
    <source>
        <dbReference type="Proteomes" id="UP000284543"/>
    </source>
</evidence>
<dbReference type="RefSeq" id="WP_118018914.1">
    <property type="nucleotide sequence ID" value="NZ_CAUHGS010000014.1"/>
</dbReference>
<reference evidence="1 2" key="1">
    <citation type="submission" date="2018-08" db="EMBL/GenBank/DDBJ databases">
        <title>A genome reference for cultivated species of the human gut microbiota.</title>
        <authorList>
            <person name="Zou Y."/>
            <person name="Xue W."/>
            <person name="Luo G."/>
        </authorList>
    </citation>
    <scope>NUCLEOTIDE SEQUENCE [LARGE SCALE GENOMIC DNA]</scope>
    <source>
        <strain evidence="1 2">AF14-18</strain>
    </source>
</reference>
<organism evidence="1 2">
    <name type="scientific">Enterocloster bolteae</name>
    <dbReference type="NCBI Taxonomy" id="208479"/>
    <lineage>
        <taxon>Bacteria</taxon>
        <taxon>Bacillati</taxon>
        <taxon>Bacillota</taxon>
        <taxon>Clostridia</taxon>
        <taxon>Lachnospirales</taxon>
        <taxon>Lachnospiraceae</taxon>
        <taxon>Enterocloster</taxon>
    </lineage>
</organism>
<protein>
    <submittedName>
        <fullName evidence="1">Uncharacterized protein</fullName>
    </submittedName>
</protein>
<gene>
    <name evidence="1" type="ORF">DWW02_15805</name>
</gene>
<dbReference type="AlphaFoldDB" id="A0A412Z498"/>
<dbReference type="EMBL" id="QRZM01000006">
    <property type="protein sequence ID" value="RGV74802.1"/>
    <property type="molecule type" value="Genomic_DNA"/>
</dbReference>
<dbReference type="Proteomes" id="UP000284543">
    <property type="component" value="Unassembled WGS sequence"/>
</dbReference>
<comment type="caution">
    <text evidence="1">The sequence shown here is derived from an EMBL/GenBank/DDBJ whole genome shotgun (WGS) entry which is preliminary data.</text>
</comment>